<protein>
    <submittedName>
        <fullName evidence="4">Isochorismatase-like protein</fullName>
    </submittedName>
</protein>
<dbReference type="InterPro" id="IPR000868">
    <property type="entry name" value="Isochorismatase-like_dom"/>
</dbReference>
<proteinExistence type="inferred from homology"/>
<dbReference type="SUPFAM" id="SSF52499">
    <property type="entry name" value="Isochorismatase-like hydrolases"/>
    <property type="match status" value="1"/>
</dbReference>
<name>A0AAD7FHS1_9AGAR</name>
<dbReference type="GO" id="GO:0016787">
    <property type="term" value="F:hydrolase activity"/>
    <property type="evidence" value="ECO:0007669"/>
    <property type="project" value="UniProtKB-KW"/>
</dbReference>
<keyword evidence="2" id="KW-0378">Hydrolase</keyword>
<evidence type="ECO:0000256" key="1">
    <source>
        <dbReference type="ARBA" id="ARBA00006336"/>
    </source>
</evidence>
<dbReference type="PANTHER" id="PTHR43540">
    <property type="entry name" value="PEROXYUREIDOACRYLATE/UREIDOACRYLATE AMIDOHYDROLASE-RELATED"/>
    <property type="match status" value="1"/>
</dbReference>
<dbReference type="PANTHER" id="PTHR43540:SF1">
    <property type="entry name" value="ISOCHORISMATASE HYDROLASE"/>
    <property type="match status" value="1"/>
</dbReference>
<accession>A0AAD7FHS1</accession>
<dbReference type="Pfam" id="PF00857">
    <property type="entry name" value="Isochorismatase"/>
    <property type="match status" value="1"/>
</dbReference>
<dbReference type="AlphaFoldDB" id="A0AAD7FHS1"/>
<evidence type="ECO:0000313" key="5">
    <source>
        <dbReference type="Proteomes" id="UP001221142"/>
    </source>
</evidence>
<evidence type="ECO:0000259" key="3">
    <source>
        <dbReference type="Pfam" id="PF00857"/>
    </source>
</evidence>
<organism evidence="4 5">
    <name type="scientific">Roridomyces roridus</name>
    <dbReference type="NCBI Taxonomy" id="1738132"/>
    <lineage>
        <taxon>Eukaryota</taxon>
        <taxon>Fungi</taxon>
        <taxon>Dikarya</taxon>
        <taxon>Basidiomycota</taxon>
        <taxon>Agaricomycotina</taxon>
        <taxon>Agaricomycetes</taxon>
        <taxon>Agaricomycetidae</taxon>
        <taxon>Agaricales</taxon>
        <taxon>Marasmiineae</taxon>
        <taxon>Mycenaceae</taxon>
        <taxon>Roridomyces</taxon>
    </lineage>
</organism>
<sequence>MSSLLSSGLAHTALLVIDVQQAFIYEAALAKEELSTPNMESNITALLAAFRAKGLPVIHVHHVNTTETGGLWNEESHPEGVRPQDYVAPQPGESVLRKYNKSSGFTALLVTDGRTSLKEVLDAKGINTIVIVGLSSAHCVSSTARSGHDAGFSVVVVGDASGTYGETPVPKHSSIKGDADGGKAWSAQTAHALALGHLSTGELAQVVSTETVLTFV</sequence>
<gene>
    <name evidence="4" type="ORF">FB45DRAFT_927978</name>
</gene>
<evidence type="ECO:0000313" key="4">
    <source>
        <dbReference type="EMBL" id="KAJ7620954.1"/>
    </source>
</evidence>
<comment type="similarity">
    <text evidence="1">Belongs to the isochorismatase family.</text>
</comment>
<comment type="caution">
    <text evidence="4">The sequence shown here is derived from an EMBL/GenBank/DDBJ whole genome shotgun (WGS) entry which is preliminary data.</text>
</comment>
<feature type="domain" description="Isochorismatase-like" evidence="3">
    <location>
        <begin position="12"/>
        <end position="166"/>
    </location>
</feature>
<evidence type="ECO:0000256" key="2">
    <source>
        <dbReference type="ARBA" id="ARBA00022801"/>
    </source>
</evidence>
<dbReference type="InterPro" id="IPR050272">
    <property type="entry name" value="Isochorismatase-like_hydrls"/>
</dbReference>
<dbReference type="EMBL" id="JARKIF010000016">
    <property type="protein sequence ID" value="KAJ7620954.1"/>
    <property type="molecule type" value="Genomic_DNA"/>
</dbReference>
<dbReference type="InterPro" id="IPR036380">
    <property type="entry name" value="Isochorismatase-like_sf"/>
</dbReference>
<reference evidence="4" key="1">
    <citation type="submission" date="2023-03" db="EMBL/GenBank/DDBJ databases">
        <title>Massive genome expansion in bonnet fungi (Mycena s.s.) driven by repeated elements and novel gene families across ecological guilds.</title>
        <authorList>
            <consortium name="Lawrence Berkeley National Laboratory"/>
            <person name="Harder C.B."/>
            <person name="Miyauchi S."/>
            <person name="Viragh M."/>
            <person name="Kuo A."/>
            <person name="Thoen E."/>
            <person name="Andreopoulos B."/>
            <person name="Lu D."/>
            <person name="Skrede I."/>
            <person name="Drula E."/>
            <person name="Henrissat B."/>
            <person name="Morin E."/>
            <person name="Kohler A."/>
            <person name="Barry K."/>
            <person name="LaButti K."/>
            <person name="Morin E."/>
            <person name="Salamov A."/>
            <person name="Lipzen A."/>
            <person name="Mereny Z."/>
            <person name="Hegedus B."/>
            <person name="Baldrian P."/>
            <person name="Stursova M."/>
            <person name="Weitz H."/>
            <person name="Taylor A."/>
            <person name="Grigoriev I.V."/>
            <person name="Nagy L.G."/>
            <person name="Martin F."/>
            <person name="Kauserud H."/>
        </authorList>
    </citation>
    <scope>NUCLEOTIDE SEQUENCE</scope>
    <source>
        <strain evidence="4">9284</strain>
    </source>
</reference>
<dbReference type="Gene3D" id="3.40.50.850">
    <property type="entry name" value="Isochorismatase-like"/>
    <property type="match status" value="1"/>
</dbReference>
<dbReference type="Proteomes" id="UP001221142">
    <property type="component" value="Unassembled WGS sequence"/>
</dbReference>
<keyword evidence="5" id="KW-1185">Reference proteome</keyword>